<dbReference type="AlphaFoldDB" id="A0A6P1M444"/>
<dbReference type="Proteomes" id="UP000464954">
    <property type="component" value="Chromosome"/>
</dbReference>
<accession>A0A6P1M444</accession>
<dbReference type="KEGG" id="taer:GT409_03795"/>
<dbReference type="EMBL" id="CP047593">
    <property type="protein sequence ID" value="QHI68607.1"/>
    <property type="molecule type" value="Genomic_DNA"/>
</dbReference>
<keyword evidence="3" id="KW-1185">Reference proteome</keyword>
<dbReference type="RefSeq" id="WP_160627091.1">
    <property type="nucleotide sequence ID" value="NZ_CP047593.1"/>
</dbReference>
<organism evidence="2 3">
    <name type="scientific">Tichowtungia aerotolerans</name>
    <dbReference type="NCBI Taxonomy" id="2697043"/>
    <lineage>
        <taxon>Bacteria</taxon>
        <taxon>Pseudomonadati</taxon>
        <taxon>Kiritimatiellota</taxon>
        <taxon>Tichowtungiia</taxon>
        <taxon>Tichowtungiales</taxon>
        <taxon>Tichowtungiaceae</taxon>
        <taxon>Tichowtungia</taxon>
    </lineage>
</organism>
<gene>
    <name evidence="2" type="ORF">GT409_03795</name>
</gene>
<name>A0A6P1M444_9BACT</name>
<evidence type="ECO:0008006" key="4">
    <source>
        <dbReference type="Google" id="ProtNLM"/>
    </source>
</evidence>
<keyword evidence="1" id="KW-0732">Signal</keyword>
<protein>
    <recommendedName>
        <fullName evidence="4">AMIN domain-containing protein</fullName>
    </recommendedName>
</protein>
<evidence type="ECO:0000313" key="2">
    <source>
        <dbReference type="EMBL" id="QHI68607.1"/>
    </source>
</evidence>
<proteinExistence type="predicted"/>
<evidence type="ECO:0000256" key="1">
    <source>
        <dbReference type="SAM" id="SignalP"/>
    </source>
</evidence>
<feature type="signal peptide" evidence="1">
    <location>
        <begin position="1"/>
        <end position="18"/>
    </location>
</feature>
<feature type="chain" id="PRO_5027098095" description="AMIN domain-containing protein" evidence="1">
    <location>
        <begin position="19"/>
        <end position="152"/>
    </location>
</feature>
<sequence length="152" mass="16712">MKYLKTVISLLIAGSAFAEDPKITCEPHELRGLPGEPLQVRVTVETDRVAPIQLRIPAVSNLVLHTVEKIPVRRTEKGHYVQQRIIIWQGIESGQTSITNLSVVFQTLEKPDPKTPTPAKEKGALTLPVPGIEITIDGVKPAEPPKTAEEEK</sequence>
<evidence type="ECO:0000313" key="3">
    <source>
        <dbReference type="Proteomes" id="UP000464954"/>
    </source>
</evidence>
<reference evidence="2 3" key="1">
    <citation type="submission" date="2020-01" db="EMBL/GenBank/DDBJ databases">
        <title>Ponticoccus aerotolerans gen. nov., sp. nov., an anaerobic bacterium and proposal of Ponticoccusceae fam. nov., Ponticoccusles ord. nov. and Ponticoccuse classis nov. in the phylum Kiritimatiellaeota.</title>
        <authorList>
            <person name="Zhou L.Y."/>
            <person name="Du Z.J."/>
        </authorList>
    </citation>
    <scope>NUCLEOTIDE SEQUENCE [LARGE SCALE GENOMIC DNA]</scope>
    <source>
        <strain evidence="2 3">S-5007</strain>
    </source>
</reference>